<gene>
    <name evidence="1" type="ORF">OVA965_LOCUS42883</name>
    <name evidence="2" type="ORF">TMI583_LOCUS44932</name>
</gene>
<feature type="non-terminal residue" evidence="1">
    <location>
        <position position="166"/>
    </location>
</feature>
<organism evidence="1 3">
    <name type="scientific">Didymodactylos carnosus</name>
    <dbReference type="NCBI Taxonomy" id="1234261"/>
    <lineage>
        <taxon>Eukaryota</taxon>
        <taxon>Metazoa</taxon>
        <taxon>Spiralia</taxon>
        <taxon>Gnathifera</taxon>
        <taxon>Rotifera</taxon>
        <taxon>Eurotatoria</taxon>
        <taxon>Bdelloidea</taxon>
        <taxon>Philodinida</taxon>
        <taxon>Philodinidae</taxon>
        <taxon>Didymodactylos</taxon>
    </lineage>
</organism>
<feature type="non-terminal residue" evidence="1">
    <location>
        <position position="1"/>
    </location>
</feature>
<dbReference type="Proteomes" id="UP000682733">
    <property type="component" value="Unassembled WGS sequence"/>
</dbReference>
<dbReference type="Proteomes" id="UP000677228">
    <property type="component" value="Unassembled WGS sequence"/>
</dbReference>
<protein>
    <submittedName>
        <fullName evidence="1">Uncharacterized protein</fullName>
    </submittedName>
</protein>
<accession>A0A8S2G6X0</accession>
<sequence length="166" mass="19007">TPTNDSDSVLIDKTTLWDNLSVPIRNVNEIDLNVKDDTKDECLAPLSDKQWQSVCAIKDMIDIKYSAQTTAIVGIGNVGRTIESESDYVPWTNSDLQQLDEWLNKWSLIEPNDTTTEVHDTFQHLCSWEDQCKTLYNDVHEAVQYLDTLHDTYAKVSYKTNSLYKA</sequence>
<name>A0A8S2G6X0_9BILA</name>
<proteinExistence type="predicted"/>
<evidence type="ECO:0000313" key="2">
    <source>
        <dbReference type="EMBL" id="CAF4431621.1"/>
    </source>
</evidence>
<dbReference type="EMBL" id="CAJNOK010054373">
    <property type="protein sequence ID" value="CAF1615547.1"/>
    <property type="molecule type" value="Genomic_DNA"/>
</dbReference>
<reference evidence="1" key="1">
    <citation type="submission" date="2021-02" db="EMBL/GenBank/DDBJ databases">
        <authorList>
            <person name="Nowell W R."/>
        </authorList>
    </citation>
    <scope>NUCLEOTIDE SEQUENCE</scope>
</reference>
<comment type="caution">
    <text evidence="1">The sequence shown here is derived from an EMBL/GenBank/DDBJ whole genome shotgun (WGS) entry which is preliminary data.</text>
</comment>
<dbReference type="EMBL" id="CAJOBA010078886">
    <property type="protein sequence ID" value="CAF4431621.1"/>
    <property type="molecule type" value="Genomic_DNA"/>
</dbReference>
<evidence type="ECO:0000313" key="3">
    <source>
        <dbReference type="Proteomes" id="UP000677228"/>
    </source>
</evidence>
<dbReference type="AlphaFoldDB" id="A0A8S2G6X0"/>
<evidence type="ECO:0000313" key="1">
    <source>
        <dbReference type="EMBL" id="CAF1615547.1"/>
    </source>
</evidence>